<evidence type="ECO:0000256" key="5">
    <source>
        <dbReference type="ARBA" id="ARBA00023136"/>
    </source>
</evidence>
<sequence length="141" mass="15427">MKTANSNGPASHLTYAGLFDRVKAIIIDSLVVVLALYIVSDVLQLFDAVPTIIRSSIFLLLFALYEPLMTSFFGGTLGHKTLGLSVKSEINHKMNIPIHKALLRCLVKYLLGWISLLSISLSPQNLAIHDHLSGSVVLVDE</sequence>
<feature type="domain" description="RDD" evidence="7">
    <location>
        <begin position="15"/>
        <end position="133"/>
    </location>
</feature>
<dbReference type="OrthoDB" id="982116at2"/>
<dbReference type="InterPro" id="IPR051791">
    <property type="entry name" value="Pra-immunoreactive"/>
</dbReference>
<reference evidence="8 9" key="1">
    <citation type="submission" date="2016-10" db="EMBL/GenBank/DDBJ databases">
        <authorList>
            <person name="de Groot N.N."/>
        </authorList>
    </citation>
    <scope>NUCLEOTIDE SEQUENCE [LARGE SCALE GENOMIC DNA]</scope>
    <source>
        <strain evidence="8 9">CGMCC 1.6114</strain>
    </source>
</reference>
<dbReference type="RefSeq" id="WP_051413626.1">
    <property type="nucleotide sequence ID" value="NZ_FPAG01000001.1"/>
</dbReference>
<evidence type="ECO:0000256" key="6">
    <source>
        <dbReference type="SAM" id="Phobius"/>
    </source>
</evidence>
<keyword evidence="4 6" id="KW-1133">Transmembrane helix</keyword>
<accession>A0A1I6P1K6</accession>
<name>A0A1I6P1K6_9FLAO</name>
<feature type="transmembrane region" description="Helical" evidence="6">
    <location>
        <begin position="21"/>
        <end position="39"/>
    </location>
</feature>
<protein>
    <submittedName>
        <fullName evidence="8">Uncharacterized membrane protein YckC, RDD family</fullName>
    </submittedName>
</protein>
<dbReference type="EMBL" id="FPAG01000001">
    <property type="protein sequence ID" value="SFS34084.1"/>
    <property type="molecule type" value="Genomic_DNA"/>
</dbReference>
<evidence type="ECO:0000313" key="9">
    <source>
        <dbReference type="Proteomes" id="UP000183209"/>
    </source>
</evidence>
<gene>
    <name evidence="8" type="ORF">SAMN04487906_0068</name>
</gene>
<dbReference type="Pfam" id="PF06271">
    <property type="entry name" value="RDD"/>
    <property type="match status" value="1"/>
</dbReference>
<comment type="subcellular location">
    <subcellularLocation>
        <location evidence="1">Cell membrane</location>
        <topology evidence="1">Multi-pass membrane protein</topology>
    </subcellularLocation>
</comment>
<keyword evidence="5 6" id="KW-0472">Membrane</keyword>
<dbReference type="AlphaFoldDB" id="A0A1I6P1K6"/>
<evidence type="ECO:0000259" key="7">
    <source>
        <dbReference type="Pfam" id="PF06271"/>
    </source>
</evidence>
<evidence type="ECO:0000256" key="3">
    <source>
        <dbReference type="ARBA" id="ARBA00022692"/>
    </source>
</evidence>
<evidence type="ECO:0000313" key="8">
    <source>
        <dbReference type="EMBL" id="SFS34084.1"/>
    </source>
</evidence>
<dbReference type="Proteomes" id="UP000183209">
    <property type="component" value="Unassembled WGS sequence"/>
</dbReference>
<dbReference type="GO" id="GO:0005886">
    <property type="term" value="C:plasma membrane"/>
    <property type="evidence" value="ECO:0007669"/>
    <property type="project" value="UniProtKB-SubCell"/>
</dbReference>
<evidence type="ECO:0000256" key="2">
    <source>
        <dbReference type="ARBA" id="ARBA00022475"/>
    </source>
</evidence>
<dbReference type="InterPro" id="IPR010432">
    <property type="entry name" value="RDD"/>
</dbReference>
<proteinExistence type="predicted"/>
<evidence type="ECO:0000256" key="4">
    <source>
        <dbReference type="ARBA" id="ARBA00022989"/>
    </source>
</evidence>
<keyword evidence="2" id="KW-1003">Cell membrane</keyword>
<dbReference type="PANTHER" id="PTHR36115">
    <property type="entry name" value="PROLINE-RICH ANTIGEN HOMOLOG-RELATED"/>
    <property type="match status" value="1"/>
</dbReference>
<evidence type="ECO:0000256" key="1">
    <source>
        <dbReference type="ARBA" id="ARBA00004651"/>
    </source>
</evidence>
<keyword evidence="3 6" id="KW-0812">Transmembrane</keyword>
<organism evidence="8 9">
    <name type="scientific">Zhouia amylolytica</name>
    <dbReference type="NCBI Taxonomy" id="376730"/>
    <lineage>
        <taxon>Bacteria</taxon>
        <taxon>Pseudomonadati</taxon>
        <taxon>Bacteroidota</taxon>
        <taxon>Flavobacteriia</taxon>
        <taxon>Flavobacteriales</taxon>
        <taxon>Flavobacteriaceae</taxon>
        <taxon>Zhouia</taxon>
    </lineage>
</organism>